<sequence length="423" mass="48730">MDYVKKEIGAYNLHIIKTNLYKTITVKIFFREKAIKENITKRNFLSRMMMLGSNDYKTKVELTKAEQDLYAVNISSTNRRIGNYLDTGISLKVLNDKYTEKGNFEKSLDLLDSLIFNPKVNNKAFDEEDFNTVYEEYKADLNSLKENKMTYALIKGLEATDNKSVISYRGIGYLEDLEKITKENLYSYYEEVVKHNYVDIFVLGDVDVDYITNIIRDKFKIITFKKQPIKALVEQVHSSRIKTVKEKITGEQDNLIITLSLNNLTDYERNYPLSLYNAILGGGSESLLFSEVREKNSLAYYISSTPNKLDNLIIIRGGIAKEKSVDAVNIIKKILKDLETGKIDDDRVEKAKEYYTSAIDDIIESPFQIIESYYMIELLGVDDIETKRKKMLKVTKDEIIAVAKKIKINTIYILEGSDDNGEN</sequence>
<evidence type="ECO:0000313" key="2">
    <source>
        <dbReference type="EMBL" id="HIT37257.1"/>
    </source>
</evidence>
<name>A0A9D1KCE1_9FIRM</name>
<dbReference type="InterPro" id="IPR050626">
    <property type="entry name" value="Peptidase_M16"/>
</dbReference>
<dbReference type="Proteomes" id="UP000886833">
    <property type="component" value="Unassembled WGS sequence"/>
</dbReference>
<dbReference type="InterPro" id="IPR011249">
    <property type="entry name" value="Metalloenz_LuxS/M16"/>
</dbReference>
<organism evidence="2 3">
    <name type="scientific">Candidatus Onthousia faecipullorum</name>
    <dbReference type="NCBI Taxonomy" id="2840887"/>
    <lineage>
        <taxon>Bacteria</taxon>
        <taxon>Bacillati</taxon>
        <taxon>Bacillota</taxon>
        <taxon>Bacilli</taxon>
        <taxon>Candidatus Onthousia</taxon>
    </lineage>
</organism>
<dbReference type="SUPFAM" id="SSF63411">
    <property type="entry name" value="LuxS/MPP-like metallohydrolase"/>
    <property type="match status" value="2"/>
</dbReference>
<feature type="domain" description="Peptidase M16 C-terminal" evidence="1">
    <location>
        <begin position="179"/>
        <end position="353"/>
    </location>
</feature>
<accession>A0A9D1KCE1</accession>
<dbReference type="EMBL" id="DVKQ01000027">
    <property type="protein sequence ID" value="HIT37257.1"/>
    <property type="molecule type" value="Genomic_DNA"/>
</dbReference>
<dbReference type="InterPro" id="IPR007863">
    <property type="entry name" value="Peptidase_M16_C"/>
</dbReference>
<reference evidence="2" key="2">
    <citation type="journal article" date="2021" name="PeerJ">
        <title>Extensive microbial diversity within the chicken gut microbiome revealed by metagenomics and culture.</title>
        <authorList>
            <person name="Gilroy R."/>
            <person name="Ravi A."/>
            <person name="Getino M."/>
            <person name="Pursley I."/>
            <person name="Horton D.L."/>
            <person name="Alikhan N.F."/>
            <person name="Baker D."/>
            <person name="Gharbi K."/>
            <person name="Hall N."/>
            <person name="Watson M."/>
            <person name="Adriaenssens E.M."/>
            <person name="Foster-Nyarko E."/>
            <person name="Jarju S."/>
            <person name="Secka A."/>
            <person name="Antonio M."/>
            <person name="Oren A."/>
            <person name="Chaudhuri R.R."/>
            <person name="La Ragione R."/>
            <person name="Hildebrand F."/>
            <person name="Pallen M.J."/>
        </authorList>
    </citation>
    <scope>NUCLEOTIDE SEQUENCE</scope>
    <source>
        <strain evidence="2">CHK195-26880</strain>
    </source>
</reference>
<dbReference type="Gene3D" id="3.30.830.10">
    <property type="entry name" value="Metalloenzyme, LuxS/M16 peptidase-like"/>
    <property type="match status" value="2"/>
</dbReference>
<dbReference type="PANTHER" id="PTHR43690">
    <property type="entry name" value="NARDILYSIN"/>
    <property type="match status" value="1"/>
</dbReference>
<evidence type="ECO:0000259" key="1">
    <source>
        <dbReference type="Pfam" id="PF05193"/>
    </source>
</evidence>
<dbReference type="AlphaFoldDB" id="A0A9D1KCE1"/>
<proteinExistence type="predicted"/>
<dbReference type="GO" id="GO:0046872">
    <property type="term" value="F:metal ion binding"/>
    <property type="evidence" value="ECO:0007669"/>
    <property type="project" value="InterPro"/>
</dbReference>
<dbReference type="Pfam" id="PF05193">
    <property type="entry name" value="Peptidase_M16_C"/>
    <property type="match status" value="1"/>
</dbReference>
<dbReference type="PANTHER" id="PTHR43690:SF17">
    <property type="entry name" value="PROTEIN YHJJ"/>
    <property type="match status" value="1"/>
</dbReference>
<evidence type="ECO:0000313" key="3">
    <source>
        <dbReference type="Proteomes" id="UP000886833"/>
    </source>
</evidence>
<comment type="caution">
    <text evidence="2">The sequence shown here is derived from an EMBL/GenBank/DDBJ whole genome shotgun (WGS) entry which is preliminary data.</text>
</comment>
<protein>
    <submittedName>
        <fullName evidence="2">Insulinase family protein</fullName>
    </submittedName>
</protein>
<reference evidence="2" key="1">
    <citation type="submission" date="2020-10" db="EMBL/GenBank/DDBJ databases">
        <authorList>
            <person name="Gilroy R."/>
        </authorList>
    </citation>
    <scope>NUCLEOTIDE SEQUENCE</scope>
    <source>
        <strain evidence="2">CHK195-26880</strain>
    </source>
</reference>
<gene>
    <name evidence="2" type="ORF">IAB59_02100</name>
</gene>
<dbReference type="NCBIfam" id="NF047422">
    <property type="entry name" value="YfmF_fam"/>
    <property type="match status" value="1"/>
</dbReference>